<name>A0A369XQV2_9PROT</name>
<comment type="caution">
    <text evidence="1">The sequence shown here is derived from an EMBL/GenBank/DDBJ whole genome shotgun (WGS) entry which is preliminary data.</text>
</comment>
<dbReference type="SUPFAM" id="SSF109709">
    <property type="entry name" value="KorB DNA-binding domain-like"/>
    <property type="match status" value="1"/>
</dbReference>
<protein>
    <recommendedName>
        <fullName evidence="3">Bacteriophage-related protein</fullName>
    </recommendedName>
</protein>
<reference evidence="1 2" key="1">
    <citation type="submission" date="2018-05" db="EMBL/GenBank/DDBJ databases">
        <title>Integrated omic analyses show evidence that a Ca. Accumulibacter phosphatis strain performs denitrification under micro-aerobic conditions.</title>
        <authorList>
            <person name="Camejo P.Y."/>
            <person name="Katherine M.D."/>
            <person name="Daniel N.R."/>
        </authorList>
    </citation>
    <scope>NUCLEOTIDE SEQUENCE [LARGE SCALE GENOMIC DNA]</scope>
    <source>
        <strain evidence="1">UW-LDO-IC</strain>
    </source>
</reference>
<organism evidence="1 2">
    <name type="scientific">Candidatus Accumulibacter meliphilus</name>
    <dbReference type="NCBI Taxonomy" id="2211374"/>
    <lineage>
        <taxon>Bacteria</taxon>
        <taxon>Pseudomonadati</taxon>
        <taxon>Pseudomonadota</taxon>
        <taxon>Betaproteobacteria</taxon>
        <taxon>Candidatus Accumulibacter</taxon>
    </lineage>
</organism>
<evidence type="ECO:0000313" key="2">
    <source>
        <dbReference type="Proteomes" id="UP000253831"/>
    </source>
</evidence>
<dbReference type="Proteomes" id="UP000253831">
    <property type="component" value="Unassembled WGS sequence"/>
</dbReference>
<proteinExistence type="predicted"/>
<sequence>MTADVISVDLPMTFKKRGGRKVIVLPDGTQGNPAPMATIDNTMIKAIARAFRWQKLLENGTYGCLDEIAKAERIGPSFVSRVIRLALLAPDIVEAVLAGRQPAHLALKDLMLPFPVEWSGQRERFRMGGGG</sequence>
<evidence type="ECO:0000313" key="1">
    <source>
        <dbReference type="EMBL" id="RDE52521.1"/>
    </source>
</evidence>
<evidence type="ECO:0008006" key="3">
    <source>
        <dbReference type="Google" id="ProtNLM"/>
    </source>
</evidence>
<accession>A0A369XQV2</accession>
<dbReference type="AlphaFoldDB" id="A0A369XQV2"/>
<dbReference type="EMBL" id="QPGA01000001">
    <property type="protein sequence ID" value="RDE52521.1"/>
    <property type="molecule type" value="Genomic_DNA"/>
</dbReference>
<gene>
    <name evidence="1" type="ORF">DVS81_01870</name>
</gene>